<name>A0ABN8YLR0_RANTA</name>
<evidence type="ECO:0000313" key="2">
    <source>
        <dbReference type="Proteomes" id="UP001176941"/>
    </source>
</evidence>
<evidence type="ECO:0000313" key="1">
    <source>
        <dbReference type="EMBL" id="CAI9162454.1"/>
    </source>
</evidence>
<sequence length="95" mass="10943">MGWIFLTALKAKMDCALHDAVQVCELRRWEEELEPSIHMLEQEISVLVAKPSAFDSEVIRDGDDEHDETIGLHLSRPIMQQKVKQEEPMAWEGIL</sequence>
<reference evidence="1" key="1">
    <citation type="submission" date="2023-04" db="EMBL/GenBank/DDBJ databases">
        <authorList>
            <consortium name="ELIXIR-Norway"/>
        </authorList>
    </citation>
    <scope>NUCLEOTIDE SEQUENCE [LARGE SCALE GENOMIC DNA]</scope>
</reference>
<gene>
    <name evidence="1" type="ORF">MRATA1EN1_LOCUS11416</name>
</gene>
<protein>
    <submittedName>
        <fullName evidence="1">Uncharacterized protein</fullName>
    </submittedName>
</protein>
<keyword evidence="2" id="KW-1185">Reference proteome</keyword>
<accession>A0ABN8YLR0</accession>
<proteinExistence type="predicted"/>
<dbReference type="Proteomes" id="UP001176941">
    <property type="component" value="Chromosome 21"/>
</dbReference>
<organism evidence="1 2">
    <name type="scientific">Rangifer tarandus platyrhynchus</name>
    <name type="common">Svalbard reindeer</name>
    <dbReference type="NCBI Taxonomy" id="3082113"/>
    <lineage>
        <taxon>Eukaryota</taxon>
        <taxon>Metazoa</taxon>
        <taxon>Chordata</taxon>
        <taxon>Craniata</taxon>
        <taxon>Vertebrata</taxon>
        <taxon>Euteleostomi</taxon>
        <taxon>Mammalia</taxon>
        <taxon>Eutheria</taxon>
        <taxon>Laurasiatheria</taxon>
        <taxon>Artiodactyla</taxon>
        <taxon>Ruminantia</taxon>
        <taxon>Pecora</taxon>
        <taxon>Cervidae</taxon>
        <taxon>Odocoileinae</taxon>
        <taxon>Rangifer</taxon>
    </lineage>
</organism>
<dbReference type="EMBL" id="OX459957">
    <property type="protein sequence ID" value="CAI9162454.1"/>
    <property type="molecule type" value="Genomic_DNA"/>
</dbReference>